<proteinExistence type="predicted"/>
<feature type="region of interest" description="Disordered" evidence="1">
    <location>
        <begin position="1"/>
        <end position="27"/>
    </location>
</feature>
<dbReference type="EMBL" id="SJJR01000014">
    <property type="protein sequence ID" value="TCB95492.1"/>
    <property type="molecule type" value="Genomic_DNA"/>
</dbReference>
<keyword evidence="2" id="KW-0812">Transmembrane</keyword>
<dbReference type="AlphaFoldDB" id="A0A4R0GGP9"/>
<feature type="compositionally biased region" description="Low complexity" evidence="1">
    <location>
        <begin position="122"/>
        <end position="139"/>
    </location>
</feature>
<accession>A0A4R0GGP9</accession>
<sequence length="354" mass="37483">MTSRIAIPMPRSRRPDVEMSPPSPDDAATSAEFVAALRALREWSGLTYRQIAGNAAAAGEVLPSSTIAAALGRTTLPRQQVVAAFARACGLDGATTARWVAARNRIAAGSVGPEPTASPIRAEATGAASSTEPSSTESETVPRTRPVDPAAPANRRWLLVAAITVVATLVIALTAALIWDREQESGVPTNTTHPIDGWYLVRPAHIDDRSLCLGEGRERNGRTDRPLAVQRPCDKVSPDTYLREVGADVYELQWHHPTEGAGCLTVDDAFTGDGALLAPSDCVGASHQRYLLDPVDDSTGNNYRLRPVHSGLCIGLLGGPAEVNIGAEVVQTPCSGTDDQKFLISPTQKANRTS</sequence>
<dbReference type="Gene3D" id="2.80.10.50">
    <property type="match status" value="1"/>
</dbReference>
<dbReference type="PROSITE" id="PS50231">
    <property type="entry name" value="RICIN_B_LECTIN"/>
    <property type="match status" value="1"/>
</dbReference>
<reference evidence="3 4" key="1">
    <citation type="submission" date="2019-02" db="EMBL/GenBank/DDBJ databases">
        <title>Jishengella sp. nov., isolated from a root of Zingiber montanum.</title>
        <authorList>
            <person name="Kuncharoen N."/>
            <person name="Kudo T."/>
            <person name="Masahiro Y."/>
            <person name="Ohkuma M."/>
            <person name="Tanasupawat S."/>
        </authorList>
    </citation>
    <scope>NUCLEOTIDE SEQUENCE [LARGE SCALE GENOMIC DNA]</scope>
    <source>
        <strain evidence="3 4">PLAI 1-1</strain>
    </source>
</reference>
<dbReference type="SUPFAM" id="SSF50370">
    <property type="entry name" value="Ricin B-like lectins"/>
    <property type="match status" value="1"/>
</dbReference>
<evidence type="ECO:0000256" key="2">
    <source>
        <dbReference type="SAM" id="Phobius"/>
    </source>
</evidence>
<dbReference type="Proteomes" id="UP000292274">
    <property type="component" value="Unassembled WGS sequence"/>
</dbReference>
<gene>
    <name evidence="3" type="ORF">E0H26_20120</name>
</gene>
<dbReference type="Pfam" id="PF13560">
    <property type="entry name" value="HTH_31"/>
    <property type="match status" value="1"/>
</dbReference>
<keyword evidence="2" id="KW-0472">Membrane</keyword>
<dbReference type="InterPro" id="IPR035992">
    <property type="entry name" value="Ricin_B-like_lectins"/>
</dbReference>
<evidence type="ECO:0000256" key="1">
    <source>
        <dbReference type="SAM" id="MobiDB-lite"/>
    </source>
</evidence>
<keyword evidence="4" id="KW-1185">Reference proteome</keyword>
<feature type="region of interest" description="Disordered" evidence="1">
    <location>
        <begin position="110"/>
        <end position="149"/>
    </location>
</feature>
<evidence type="ECO:0000313" key="4">
    <source>
        <dbReference type="Proteomes" id="UP000292274"/>
    </source>
</evidence>
<comment type="caution">
    <text evidence="3">The sequence shown here is derived from an EMBL/GenBank/DDBJ whole genome shotgun (WGS) entry which is preliminary data.</text>
</comment>
<dbReference type="CDD" id="cd00161">
    <property type="entry name" value="beta-trefoil_Ricin-like"/>
    <property type="match status" value="1"/>
</dbReference>
<organism evidence="3 4">
    <name type="scientific">Micromonospora zingiberis</name>
    <dbReference type="NCBI Taxonomy" id="2053011"/>
    <lineage>
        <taxon>Bacteria</taxon>
        <taxon>Bacillati</taxon>
        <taxon>Actinomycetota</taxon>
        <taxon>Actinomycetes</taxon>
        <taxon>Micromonosporales</taxon>
        <taxon>Micromonosporaceae</taxon>
        <taxon>Micromonospora</taxon>
    </lineage>
</organism>
<dbReference type="OrthoDB" id="3406160at2"/>
<evidence type="ECO:0000313" key="3">
    <source>
        <dbReference type="EMBL" id="TCB95492.1"/>
    </source>
</evidence>
<protein>
    <submittedName>
        <fullName evidence="3">XRE family transcriptional regulator</fullName>
    </submittedName>
</protein>
<keyword evidence="2" id="KW-1133">Transmembrane helix</keyword>
<name>A0A4R0GGP9_9ACTN</name>
<feature type="transmembrane region" description="Helical" evidence="2">
    <location>
        <begin position="157"/>
        <end position="179"/>
    </location>
</feature>